<evidence type="ECO:0000256" key="4">
    <source>
        <dbReference type="ARBA" id="ARBA00022990"/>
    </source>
</evidence>
<gene>
    <name evidence="7" type="primary">Krfd</name>
    <name evidence="7" type="ORF">GEOCAL_R01345</name>
</gene>
<feature type="region of interest" description="Disordered" evidence="6">
    <location>
        <begin position="55"/>
        <end position="85"/>
    </location>
</feature>
<keyword evidence="8" id="KW-1185">Reference proteome</keyword>
<evidence type="ECO:0000256" key="6">
    <source>
        <dbReference type="SAM" id="MobiDB-lite"/>
    </source>
</evidence>
<evidence type="ECO:0000313" key="8">
    <source>
        <dbReference type="Proteomes" id="UP000531151"/>
    </source>
</evidence>
<comment type="caution">
    <text evidence="7">The sequence shown here is derived from an EMBL/GenBank/DDBJ whole genome shotgun (WGS) entry which is preliminary data.</text>
</comment>
<dbReference type="PANTHER" id="PTHR31203:SF1">
    <property type="entry name" value="BETA-KERATIN-RELATED PROTEIN-RELATED"/>
    <property type="match status" value="1"/>
</dbReference>
<organism evidence="7 8">
    <name type="scientific">Geococcyx californianus</name>
    <name type="common">Greater roadrunner</name>
    <name type="synonym">Saurothera californiana</name>
    <dbReference type="NCBI Taxonomy" id="8947"/>
    <lineage>
        <taxon>Eukaryota</taxon>
        <taxon>Metazoa</taxon>
        <taxon>Chordata</taxon>
        <taxon>Craniata</taxon>
        <taxon>Vertebrata</taxon>
        <taxon>Euteleostomi</taxon>
        <taxon>Archelosauria</taxon>
        <taxon>Archosauria</taxon>
        <taxon>Dinosauria</taxon>
        <taxon>Saurischia</taxon>
        <taxon>Theropoda</taxon>
        <taxon>Coelurosauria</taxon>
        <taxon>Aves</taxon>
        <taxon>Neognathae</taxon>
        <taxon>Neoaves</taxon>
        <taxon>Otidimorphae</taxon>
        <taxon>Cuculiformes</taxon>
        <taxon>Neomorphidae</taxon>
        <taxon>Geococcyx</taxon>
    </lineage>
</organism>
<name>A0A7K4J4Z7_GEOCA</name>
<dbReference type="Proteomes" id="UP000531151">
    <property type="component" value="Unassembled WGS sequence"/>
</dbReference>
<keyword evidence="3 5" id="KW-0416">Keratin</keyword>
<feature type="non-terminal residue" evidence="7">
    <location>
        <position position="85"/>
    </location>
</feature>
<evidence type="ECO:0000256" key="5">
    <source>
        <dbReference type="RuleBase" id="RU364002"/>
    </source>
</evidence>
<dbReference type="GO" id="GO:0005882">
    <property type="term" value="C:intermediate filament"/>
    <property type="evidence" value="ECO:0007669"/>
    <property type="project" value="UniProtKB-KW"/>
</dbReference>
<evidence type="ECO:0000313" key="7">
    <source>
        <dbReference type="EMBL" id="NWH60310.1"/>
    </source>
</evidence>
<feature type="non-terminal residue" evidence="7">
    <location>
        <position position="1"/>
    </location>
</feature>
<evidence type="ECO:0000256" key="2">
    <source>
        <dbReference type="ARBA" id="ARBA00011806"/>
    </source>
</evidence>
<evidence type="ECO:0000256" key="1">
    <source>
        <dbReference type="ARBA" id="ARBA00008702"/>
    </source>
</evidence>
<protein>
    <recommendedName>
        <fullName evidence="5">Keratin</fullName>
    </recommendedName>
</protein>
<dbReference type="EMBL" id="VWPV01012936">
    <property type="protein sequence ID" value="NWH60310.1"/>
    <property type="molecule type" value="Genomic_DNA"/>
</dbReference>
<accession>A0A7K4J4Z7</accession>
<dbReference type="OrthoDB" id="9380305at2759"/>
<comment type="similarity">
    <text evidence="1 5">Belongs to the avian keratin family.</text>
</comment>
<keyword evidence="4" id="KW-0007">Acetylation</keyword>
<dbReference type="GO" id="GO:0005200">
    <property type="term" value="F:structural constituent of cytoskeleton"/>
    <property type="evidence" value="ECO:0007669"/>
    <property type="project" value="InterPro"/>
</dbReference>
<feature type="compositionally biased region" description="Low complexity" evidence="6">
    <location>
        <begin position="60"/>
        <end position="70"/>
    </location>
</feature>
<dbReference type="InterPro" id="IPR003461">
    <property type="entry name" value="Keratin"/>
</dbReference>
<dbReference type="AlphaFoldDB" id="A0A7K4J4Z7"/>
<feature type="compositionally biased region" description="Gly residues" evidence="6">
    <location>
        <begin position="71"/>
        <end position="85"/>
    </location>
</feature>
<dbReference type="Pfam" id="PF02422">
    <property type="entry name" value="Keratin"/>
    <property type="match status" value="1"/>
</dbReference>
<proteinExistence type="inferred from homology"/>
<reference evidence="7 8" key="1">
    <citation type="submission" date="2019-09" db="EMBL/GenBank/DDBJ databases">
        <title>Bird 10,000 Genomes (B10K) Project - Family phase.</title>
        <authorList>
            <person name="Zhang G."/>
        </authorList>
    </citation>
    <scope>NUCLEOTIDE SEQUENCE [LARGE SCALE GENOMIC DNA]</scope>
    <source>
        <strain evidence="7">B10K-CU-031-07</strain>
        <tissue evidence="7">Muscle</tissue>
    </source>
</reference>
<dbReference type="PANTHER" id="PTHR31203">
    <property type="entry name" value="BETA-KERATIN-RELATED PROTEIN-RELATED"/>
    <property type="match status" value="1"/>
</dbReference>
<evidence type="ECO:0000256" key="3">
    <source>
        <dbReference type="ARBA" id="ARBA00022744"/>
    </source>
</evidence>
<sequence>SYKPMYPEPYAYSRTSGSCVASCGDSRAVVYPPPVLITFPGPKINACPQDSFVGSEIPLSPRSSPSYGSDGSSGMGGSYGSQGTS</sequence>
<comment type="subunit">
    <text evidence="2 5">The avian keratins (F-ker, S-ker, C-ker and B-ker) are a complex mixture of very similar polypeptides.</text>
</comment>